<gene>
    <name evidence="1" type="ORF">METHB2_730002</name>
</gene>
<proteinExistence type="predicted"/>
<dbReference type="EMBL" id="CADCXN010000106">
    <property type="protein sequence ID" value="CAA9892563.1"/>
    <property type="molecule type" value="Genomic_DNA"/>
</dbReference>
<reference evidence="1 2" key="1">
    <citation type="submission" date="2020-02" db="EMBL/GenBank/DDBJ databases">
        <authorList>
            <person name="Hogendoorn C."/>
        </authorList>
    </citation>
    <scope>NUCLEOTIDE SEQUENCE [LARGE SCALE GENOMIC DNA]</scope>
    <source>
        <strain evidence="1">METHB21</strain>
    </source>
</reference>
<name>A0A8S0XIL6_9GAMM</name>
<organism evidence="1 2">
    <name type="scientific">Candidatus Methylobacter favarea</name>
    <dbReference type="NCBI Taxonomy" id="2707345"/>
    <lineage>
        <taxon>Bacteria</taxon>
        <taxon>Pseudomonadati</taxon>
        <taxon>Pseudomonadota</taxon>
        <taxon>Gammaproteobacteria</taxon>
        <taxon>Methylococcales</taxon>
        <taxon>Methylococcaceae</taxon>
        <taxon>Methylobacter</taxon>
    </lineage>
</organism>
<accession>A0A8S0XIL6</accession>
<protein>
    <submittedName>
        <fullName evidence="1">Uncharacterized protein</fullName>
    </submittedName>
</protein>
<keyword evidence="2" id="KW-1185">Reference proteome</keyword>
<dbReference type="Proteomes" id="UP000494216">
    <property type="component" value="Unassembled WGS sequence"/>
</dbReference>
<sequence>MISKLLEDKQIRKLIIKLGKEHKINNIFRKDMHSRKLEKWRSQAM</sequence>
<evidence type="ECO:0000313" key="1">
    <source>
        <dbReference type="EMBL" id="CAA9892563.1"/>
    </source>
</evidence>
<evidence type="ECO:0000313" key="2">
    <source>
        <dbReference type="Proteomes" id="UP000494216"/>
    </source>
</evidence>
<dbReference type="AlphaFoldDB" id="A0A8S0XIL6"/>
<comment type="caution">
    <text evidence="1">The sequence shown here is derived from an EMBL/GenBank/DDBJ whole genome shotgun (WGS) entry which is preliminary data.</text>
</comment>